<feature type="chain" id="PRO_5038448301" description="DUF3574 domain-containing protein" evidence="2">
    <location>
        <begin position="25"/>
        <end position="137"/>
    </location>
</feature>
<dbReference type="EMBL" id="CP029042">
    <property type="protein sequence ID" value="AZS75948.1"/>
    <property type="molecule type" value="Genomic_DNA"/>
</dbReference>
<evidence type="ECO:0000256" key="1">
    <source>
        <dbReference type="SAM" id="MobiDB-lite"/>
    </source>
</evidence>
<gene>
    <name evidence="3" type="ORF">DDE74_38255</name>
</gene>
<proteinExistence type="predicted"/>
<accession>A0A3Q9KC34</accession>
<organism evidence="3 4">
    <name type="scientific">Streptomyces lydicus</name>
    <dbReference type="NCBI Taxonomy" id="47763"/>
    <lineage>
        <taxon>Bacteria</taxon>
        <taxon>Bacillati</taxon>
        <taxon>Actinomycetota</taxon>
        <taxon>Actinomycetes</taxon>
        <taxon>Kitasatosporales</taxon>
        <taxon>Streptomycetaceae</taxon>
        <taxon>Streptomyces</taxon>
    </lineage>
</organism>
<protein>
    <recommendedName>
        <fullName evidence="5">DUF3574 domain-containing protein</fullName>
    </recommendedName>
</protein>
<dbReference type="AlphaFoldDB" id="A0A3Q9KC34"/>
<evidence type="ECO:0000256" key="2">
    <source>
        <dbReference type="SAM" id="SignalP"/>
    </source>
</evidence>
<evidence type="ECO:0000313" key="3">
    <source>
        <dbReference type="EMBL" id="AZS75948.1"/>
    </source>
</evidence>
<dbReference type="PROSITE" id="PS51257">
    <property type="entry name" value="PROKAR_LIPOPROTEIN"/>
    <property type="match status" value="1"/>
</dbReference>
<name>A0A3Q9KC34_9ACTN</name>
<dbReference type="Proteomes" id="UP000275579">
    <property type="component" value="Chromosome"/>
</dbReference>
<sequence length="137" mass="14497">MKRRARSAALVCAGALTLLSGCTADRDTPSGRPSETPGPTATTTVAPGAAAQLADRYRRSGGAHEVYGIQQRSGPGGVPLLIVWTHDPDDDGAVFDELKDSIIGFLQRKEGLSLKQGYLMDVFGPKGALQHRLDARP</sequence>
<feature type="region of interest" description="Disordered" evidence="1">
    <location>
        <begin position="23"/>
        <end position="48"/>
    </location>
</feature>
<feature type="compositionally biased region" description="Low complexity" evidence="1">
    <location>
        <begin position="37"/>
        <end position="48"/>
    </location>
</feature>
<feature type="signal peptide" evidence="2">
    <location>
        <begin position="1"/>
        <end position="24"/>
    </location>
</feature>
<evidence type="ECO:0008006" key="5">
    <source>
        <dbReference type="Google" id="ProtNLM"/>
    </source>
</evidence>
<keyword evidence="2" id="KW-0732">Signal</keyword>
<reference evidence="3 4" key="1">
    <citation type="submission" date="2018-04" db="EMBL/GenBank/DDBJ databases">
        <title>Complete genome sequences of Streptomyces lydicus strain WYEC and characterization of antagonistic properties of biological control agents.</title>
        <authorList>
            <person name="Mariita R.M."/>
            <person name="Sello J.K."/>
        </authorList>
    </citation>
    <scope>NUCLEOTIDE SEQUENCE [LARGE SCALE GENOMIC DNA]</scope>
    <source>
        <strain evidence="3 4">WYEC 108</strain>
    </source>
</reference>
<dbReference type="RefSeq" id="WP_127154646.1">
    <property type="nucleotide sequence ID" value="NZ_CP029042.1"/>
</dbReference>
<evidence type="ECO:0000313" key="4">
    <source>
        <dbReference type="Proteomes" id="UP000275579"/>
    </source>
</evidence>